<dbReference type="InterPro" id="IPR036953">
    <property type="entry name" value="GreA/GreB_C_sf"/>
</dbReference>
<keyword evidence="3" id="KW-1185">Reference proteome</keyword>
<accession>A0A849VAH5</accession>
<dbReference type="GO" id="GO:0003677">
    <property type="term" value="F:DNA binding"/>
    <property type="evidence" value="ECO:0007669"/>
    <property type="project" value="InterPro"/>
</dbReference>
<keyword evidence="2" id="KW-0251">Elongation factor</keyword>
<feature type="domain" description="Transcription elongation factor GreA/GreB C-terminal" evidence="1">
    <location>
        <begin position="121"/>
        <end position="156"/>
    </location>
</feature>
<sequence length="158" mass="17252">MNKLIVIEHIKFALEAKLNEAQQAAQSAHEDATHEQSVAETQYDSLSIESGYLAQGQSERVNEVHKSISLFAQSYDVNVLPKIGLGSLIKAIDIDDNTHWFYLGPSEGGLKVVVKGELILVITPSSPIGKAMNGKRVGDECEYTVAGQTYNYEILAAM</sequence>
<dbReference type="AlphaFoldDB" id="A0A849VAH5"/>
<dbReference type="GO" id="GO:0003746">
    <property type="term" value="F:translation elongation factor activity"/>
    <property type="evidence" value="ECO:0007669"/>
    <property type="project" value="UniProtKB-KW"/>
</dbReference>
<dbReference type="Proteomes" id="UP000586305">
    <property type="component" value="Unassembled WGS sequence"/>
</dbReference>
<dbReference type="SUPFAM" id="SSF54534">
    <property type="entry name" value="FKBP-like"/>
    <property type="match status" value="1"/>
</dbReference>
<comment type="caution">
    <text evidence="2">The sequence shown here is derived from an EMBL/GenBank/DDBJ whole genome shotgun (WGS) entry which is preliminary data.</text>
</comment>
<organism evidence="2 3">
    <name type="scientific">Pseudoalteromonas caenipelagi</name>
    <dbReference type="NCBI Taxonomy" id="2726988"/>
    <lineage>
        <taxon>Bacteria</taxon>
        <taxon>Pseudomonadati</taxon>
        <taxon>Pseudomonadota</taxon>
        <taxon>Gammaproteobacteria</taxon>
        <taxon>Alteromonadales</taxon>
        <taxon>Pseudoalteromonadaceae</taxon>
        <taxon>Pseudoalteromonas</taxon>
    </lineage>
</organism>
<name>A0A849VAH5_9GAMM</name>
<reference evidence="2 3" key="1">
    <citation type="submission" date="2020-04" db="EMBL/GenBank/DDBJ databases">
        <title>Pseudoalteromonas caenipelagi sp. nov., isolated from a tidal flat.</title>
        <authorList>
            <person name="Park S."/>
            <person name="Yoon J.-H."/>
        </authorList>
    </citation>
    <scope>NUCLEOTIDE SEQUENCE [LARGE SCALE GENOMIC DNA]</scope>
    <source>
        <strain evidence="2 3">JBTF-M23</strain>
    </source>
</reference>
<proteinExistence type="predicted"/>
<dbReference type="Pfam" id="PF01272">
    <property type="entry name" value="GreA_GreB"/>
    <property type="match status" value="1"/>
</dbReference>
<dbReference type="RefSeq" id="WP_171624093.1">
    <property type="nucleotide sequence ID" value="NZ_JABBPG010000001.1"/>
</dbReference>
<evidence type="ECO:0000313" key="2">
    <source>
        <dbReference type="EMBL" id="NOU48984.1"/>
    </source>
</evidence>
<dbReference type="InterPro" id="IPR001437">
    <property type="entry name" value="Tscrpt_elong_fac_GreA/B_C"/>
</dbReference>
<evidence type="ECO:0000313" key="3">
    <source>
        <dbReference type="Proteomes" id="UP000586305"/>
    </source>
</evidence>
<gene>
    <name evidence="2" type="ORF">HG263_00270</name>
</gene>
<keyword evidence="2" id="KW-0648">Protein biosynthesis</keyword>
<dbReference type="EMBL" id="JABBPG010000001">
    <property type="protein sequence ID" value="NOU48984.1"/>
    <property type="molecule type" value="Genomic_DNA"/>
</dbReference>
<protein>
    <submittedName>
        <fullName evidence="2">Transcription elongation factor GreAB</fullName>
    </submittedName>
</protein>
<dbReference type="Gene3D" id="3.10.50.30">
    <property type="entry name" value="Transcription elongation factor, GreA/GreB, C-terminal domain"/>
    <property type="match status" value="1"/>
</dbReference>
<dbReference type="GO" id="GO:0032784">
    <property type="term" value="P:regulation of DNA-templated transcription elongation"/>
    <property type="evidence" value="ECO:0007669"/>
    <property type="project" value="InterPro"/>
</dbReference>
<evidence type="ECO:0000259" key="1">
    <source>
        <dbReference type="Pfam" id="PF01272"/>
    </source>
</evidence>